<sequence length="254" mass="27165">MEIQFNGKNVLVTGAARGIGSAIAIAFADAGASVLATDVLETELHGLRTQSGDRIETDRLDVTDENDIRRCVEARAQKGRHFDVYVHVAGGVLGQKRKPLEEVTSAEWDRIYDVNTKGAFLVARALAPSMKQRKQGKIVMISSGAGLGVSLTGIQAYASAKAAQIGLTRQLAHELGPFGINVNAVAPGFLRTSPDYERQWASYGEAGQQAMIDEIPLRRIGEPEDIANAVLFLTSPYASWITGQTLSVNGGPTS</sequence>
<accession>A0A2P7SKC7</accession>
<dbReference type="Gene3D" id="3.40.50.720">
    <property type="entry name" value="NAD(P)-binding Rossmann-like Domain"/>
    <property type="match status" value="1"/>
</dbReference>
<reference evidence="2 3" key="1">
    <citation type="submission" date="2018-03" db="EMBL/GenBank/DDBJ databases">
        <title>The draft genome of Mesorhizobium soli JCM 19897.</title>
        <authorList>
            <person name="Li L."/>
            <person name="Liu L."/>
            <person name="Liang L."/>
            <person name="Wang T."/>
            <person name="Zhang X."/>
        </authorList>
    </citation>
    <scope>NUCLEOTIDE SEQUENCE [LARGE SCALE GENOMIC DNA]</scope>
    <source>
        <strain evidence="2 3">JCM 19897</strain>
    </source>
</reference>
<dbReference type="Proteomes" id="UP000240653">
    <property type="component" value="Unassembled WGS sequence"/>
</dbReference>
<organism evidence="2 3">
    <name type="scientific">Pseudaminobacter soli</name>
    <name type="common">ex Li et al. 2025</name>
    <dbReference type="NCBI Taxonomy" id="1295366"/>
    <lineage>
        <taxon>Bacteria</taxon>
        <taxon>Pseudomonadati</taxon>
        <taxon>Pseudomonadota</taxon>
        <taxon>Alphaproteobacteria</taxon>
        <taxon>Hyphomicrobiales</taxon>
        <taxon>Phyllobacteriaceae</taxon>
        <taxon>Pseudaminobacter</taxon>
    </lineage>
</organism>
<proteinExistence type="inferred from homology"/>
<dbReference type="PRINTS" id="PR00081">
    <property type="entry name" value="GDHRDH"/>
</dbReference>
<evidence type="ECO:0000313" key="3">
    <source>
        <dbReference type="Proteomes" id="UP000240653"/>
    </source>
</evidence>
<dbReference type="PANTHER" id="PTHR42760">
    <property type="entry name" value="SHORT-CHAIN DEHYDROGENASES/REDUCTASES FAMILY MEMBER"/>
    <property type="match status" value="1"/>
</dbReference>
<name>A0A2P7SKC7_9HYPH</name>
<dbReference type="NCBIfam" id="NF005559">
    <property type="entry name" value="PRK07231.1"/>
    <property type="match status" value="1"/>
</dbReference>
<protein>
    <submittedName>
        <fullName evidence="2">Short-chain dehydrogenase</fullName>
    </submittedName>
</protein>
<dbReference type="InterPro" id="IPR036291">
    <property type="entry name" value="NAD(P)-bd_dom_sf"/>
</dbReference>
<gene>
    <name evidence="2" type="ORF">C7I85_05125</name>
</gene>
<evidence type="ECO:0000313" key="2">
    <source>
        <dbReference type="EMBL" id="PSJ62950.1"/>
    </source>
</evidence>
<keyword evidence="3" id="KW-1185">Reference proteome</keyword>
<dbReference type="Pfam" id="PF13561">
    <property type="entry name" value="adh_short_C2"/>
    <property type="match status" value="1"/>
</dbReference>
<comment type="similarity">
    <text evidence="1">Belongs to the short-chain dehydrogenases/reductases (SDR) family.</text>
</comment>
<dbReference type="EMBL" id="PXYL01000002">
    <property type="protein sequence ID" value="PSJ62950.1"/>
    <property type="molecule type" value="Genomic_DNA"/>
</dbReference>
<dbReference type="GO" id="GO:0016616">
    <property type="term" value="F:oxidoreductase activity, acting on the CH-OH group of donors, NAD or NADP as acceptor"/>
    <property type="evidence" value="ECO:0007669"/>
    <property type="project" value="TreeGrafter"/>
</dbReference>
<dbReference type="AlphaFoldDB" id="A0A2P7SKC7"/>
<comment type="caution">
    <text evidence="2">The sequence shown here is derived from an EMBL/GenBank/DDBJ whole genome shotgun (WGS) entry which is preliminary data.</text>
</comment>
<dbReference type="SUPFAM" id="SSF51735">
    <property type="entry name" value="NAD(P)-binding Rossmann-fold domains"/>
    <property type="match status" value="1"/>
</dbReference>
<dbReference type="InterPro" id="IPR002347">
    <property type="entry name" value="SDR_fam"/>
</dbReference>
<dbReference type="CDD" id="cd05233">
    <property type="entry name" value="SDR_c"/>
    <property type="match status" value="1"/>
</dbReference>
<dbReference type="RefSeq" id="WP_106722859.1">
    <property type="nucleotide sequence ID" value="NZ_PXYL01000002.1"/>
</dbReference>
<evidence type="ECO:0000256" key="1">
    <source>
        <dbReference type="ARBA" id="ARBA00006484"/>
    </source>
</evidence>
<dbReference type="OrthoDB" id="9780084at2"/>
<dbReference type="FunFam" id="3.40.50.720:FF:000084">
    <property type="entry name" value="Short-chain dehydrogenase reductase"/>
    <property type="match status" value="1"/>
</dbReference>